<name>A0A8H8U284_9HELO</name>
<dbReference type="GeneID" id="41983304"/>
<sequence length="413" mass="45978">MSPLSQSEKDQLIAQISHSLSKTPYACSSLTQLTNGTTNFVFRGVLTQPEPVLLPLDPQHGGIDNAETAIATAATRTKTVIIKHSTAFAALNKDLPIDVSRCVVEERMLNALSSWNFQHTTSTSRIKIPRLHIFIRQTDANTQILEDIPGAVDLKALLIAPSANSNLSLSQSRATSIGRALGSWLRAYHTWISAPSHADLRAEIGANEPMRKLKYLISYNTFIGVIEQFPEITCTEVDKKTLEDVKDVATEEFERTATGEECEEWGIIHGDFWTGNVLLSEKQQVEQETNLSIVDWEFTQFGHRAYDIGQMIGDLLERNHFMQVNGAVWVLGGFIDGYGAVSEDMAFRIAVHTGVQLITWVTRGPPLHMRPAWATRKRVVGIVELGITFILKGWNKDRKWLKSSVLADLVADK</sequence>
<protein>
    <recommendedName>
        <fullName evidence="1">Aminoglycoside phosphotransferase domain-containing protein</fullName>
    </recommendedName>
</protein>
<accession>A0A8H8U284</accession>
<dbReference type="EMBL" id="QGMH01000041">
    <property type="protein sequence ID" value="TVY27821.1"/>
    <property type="molecule type" value="Genomic_DNA"/>
</dbReference>
<proteinExistence type="predicted"/>
<dbReference type="RefSeq" id="XP_031006609.1">
    <property type="nucleotide sequence ID" value="XM_031148080.1"/>
</dbReference>
<comment type="caution">
    <text evidence="2">The sequence shown here is derived from an EMBL/GenBank/DDBJ whole genome shotgun (WGS) entry which is preliminary data.</text>
</comment>
<evidence type="ECO:0000313" key="2">
    <source>
        <dbReference type="EMBL" id="TVY27821.1"/>
    </source>
</evidence>
<organism evidence="2 3">
    <name type="scientific">Lachnellula hyalina</name>
    <dbReference type="NCBI Taxonomy" id="1316788"/>
    <lineage>
        <taxon>Eukaryota</taxon>
        <taxon>Fungi</taxon>
        <taxon>Dikarya</taxon>
        <taxon>Ascomycota</taxon>
        <taxon>Pezizomycotina</taxon>
        <taxon>Leotiomycetes</taxon>
        <taxon>Helotiales</taxon>
        <taxon>Lachnaceae</taxon>
        <taxon>Lachnellula</taxon>
    </lineage>
</organism>
<dbReference type="Gene3D" id="3.30.200.20">
    <property type="entry name" value="Phosphorylase Kinase, domain 1"/>
    <property type="match status" value="1"/>
</dbReference>
<keyword evidence="3" id="KW-1185">Reference proteome</keyword>
<reference evidence="2 3" key="1">
    <citation type="submission" date="2018-05" db="EMBL/GenBank/DDBJ databases">
        <title>Genome sequencing and assembly of the regulated plant pathogen Lachnellula willkommii and related sister species for the development of diagnostic species identification markers.</title>
        <authorList>
            <person name="Giroux E."/>
            <person name="Bilodeau G."/>
        </authorList>
    </citation>
    <scope>NUCLEOTIDE SEQUENCE [LARGE SCALE GENOMIC DNA]</scope>
    <source>
        <strain evidence="2 3">CBS 185.66</strain>
    </source>
</reference>
<evidence type="ECO:0000259" key="1">
    <source>
        <dbReference type="Pfam" id="PF01636"/>
    </source>
</evidence>
<dbReference type="Pfam" id="PF01636">
    <property type="entry name" value="APH"/>
    <property type="match status" value="1"/>
</dbReference>
<feature type="domain" description="Aminoglycoside phosphotransferase" evidence="1">
    <location>
        <begin position="259"/>
        <end position="328"/>
    </location>
</feature>
<dbReference type="AlphaFoldDB" id="A0A8H8U284"/>
<gene>
    <name evidence="2" type="ORF">LHYA1_G003106</name>
</gene>
<dbReference type="SUPFAM" id="SSF56112">
    <property type="entry name" value="Protein kinase-like (PK-like)"/>
    <property type="match status" value="1"/>
</dbReference>
<dbReference type="InterPro" id="IPR002575">
    <property type="entry name" value="Aminoglycoside_PTrfase"/>
</dbReference>
<dbReference type="InterPro" id="IPR011009">
    <property type="entry name" value="Kinase-like_dom_sf"/>
</dbReference>
<dbReference type="Proteomes" id="UP000431533">
    <property type="component" value="Unassembled WGS sequence"/>
</dbReference>
<evidence type="ECO:0000313" key="3">
    <source>
        <dbReference type="Proteomes" id="UP000431533"/>
    </source>
</evidence>
<dbReference type="OrthoDB" id="25129at2759"/>
<dbReference type="Gene3D" id="3.90.1200.10">
    <property type="match status" value="1"/>
</dbReference>